<dbReference type="AlphaFoldDB" id="A0AAV7VWK5"/>
<keyword evidence="2" id="KW-1185">Reference proteome</keyword>
<reference evidence="1" key="1">
    <citation type="journal article" date="2022" name="bioRxiv">
        <title>Sequencing and chromosome-scale assembly of the giantPleurodeles waltlgenome.</title>
        <authorList>
            <person name="Brown T."/>
            <person name="Elewa A."/>
            <person name="Iarovenko S."/>
            <person name="Subramanian E."/>
            <person name="Araus A.J."/>
            <person name="Petzold A."/>
            <person name="Susuki M."/>
            <person name="Suzuki K.-i.T."/>
            <person name="Hayashi T."/>
            <person name="Toyoda A."/>
            <person name="Oliveira C."/>
            <person name="Osipova E."/>
            <person name="Leigh N.D."/>
            <person name="Simon A."/>
            <person name="Yun M.H."/>
        </authorList>
    </citation>
    <scope>NUCLEOTIDE SEQUENCE</scope>
    <source>
        <strain evidence="1">20211129_DDA</strain>
        <tissue evidence="1">Liver</tissue>
    </source>
</reference>
<proteinExistence type="predicted"/>
<name>A0AAV7VWK5_PLEWA</name>
<dbReference type="EMBL" id="JANPWB010000003">
    <property type="protein sequence ID" value="KAJ1204450.1"/>
    <property type="molecule type" value="Genomic_DNA"/>
</dbReference>
<evidence type="ECO:0000313" key="1">
    <source>
        <dbReference type="EMBL" id="KAJ1204450.1"/>
    </source>
</evidence>
<dbReference type="Proteomes" id="UP001066276">
    <property type="component" value="Chromosome 2_1"/>
</dbReference>
<protein>
    <submittedName>
        <fullName evidence="1">Uncharacterized protein</fullName>
    </submittedName>
</protein>
<comment type="caution">
    <text evidence="1">The sequence shown here is derived from an EMBL/GenBank/DDBJ whole genome shotgun (WGS) entry which is preliminary data.</text>
</comment>
<gene>
    <name evidence="1" type="ORF">NDU88_008228</name>
</gene>
<evidence type="ECO:0000313" key="2">
    <source>
        <dbReference type="Proteomes" id="UP001066276"/>
    </source>
</evidence>
<accession>A0AAV7VWK5</accession>
<sequence length="147" mass="15378">MVNMFLAGSSATTRISTLYTDESLPSPHGDPPSVLLPLIKQDSTATGGVMEAEWHCKLLVRPVAQILGLKGLDVGEALMGCHEGLCLPCLPVAVAQGTLGDSGLLGFGNGRHLDALVRPKVYGSDPVCLIQDHASVTKLVLVSKPHS</sequence>
<organism evidence="1 2">
    <name type="scientific">Pleurodeles waltl</name>
    <name type="common">Iberian ribbed newt</name>
    <dbReference type="NCBI Taxonomy" id="8319"/>
    <lineage>
        <taxon>Eukaryota</taxon>
        <taxon>Metazoa</taxon>
        <taxon>Chordata</taxon>
        <taxon>Craniata</taxon>
        <taxon>Vertebrata</taxon>
        <taxon>Euteleostomi</taxon>
        <taxon>Amphibia</taxon>
        <taxon>Batrachia</taxon>
        <taxon>Caudata</taxon>
        <taxon>Salamandroidea</taxon>
        <taxon>Salamandridae</taxon>
        <taxon>Pleurodelinae</taxon>
        <taxon>Pleurodeles</taxon>
    </lineage>
</organism>